<comment type="caution">
    <text evidence="2">The sequence shown here is derived from an EMBL/GenBank/DDBJ whole genome shotgun (WGS) entry which is preliminary data.</text>
</comment>
<protein>
    <submittedName>
        <fullName evidence="2">Uncharacterized protein</fullName>
    </submittedName>
</protein>
<gene>
    <name evidence="2" type="ORF">HPULCUR_009411</name>
</gene>
<keyword evidence="1" id="KW-0732">Signal</keyword>
<evidence type="ECO:0000313" key="2">
    <source>
        <dbReference type="EMBL" id="GAA5803926.1"/>
    </source>
</evidence>
<accession>A0ABP9YAD9</accession>
<feature type="chain" id="PRO_5045360024" evidence="1">
    <location>
        <begin position="20"/>
        <end position="83"/>
    </location>
</feature>
<proteinExistence type="predicted"/>
<keyword evidence="3" id="KW-1185">Reference proteome</keyword>
<name>A0ABP9YAD9_9FUNG</name>
<evidence type="ECO:0000256" key="1">
    <source>
        <dbReference type="SAM" id="SignalP"/>
    </source>
</evidence>
<evidence type="ECO:0000313" key="3">
    <source>
        <dbReference type="Proteomes" id="UP001476247"/>
    </source>
</evidence>
<organism evidence="2 3">
    <name type="scientific">Helicostylum pulchrum</name>
    <dbReference type="NCBI Taxonomy" id="562976"/>
    <lineage>
        <taxon>Eukaryota</taxon>
        <taxon>Fungi</taxon>
        <taxon>Fungi incertae sedis</taxon>
        <taxon>Mucoromycota</taxon>
        <taxon>Mucoromycotina</taxon>
        <taxon>Mucoromycetes</taxon>
        <taxon>Mucorales</taxon>
        <taxon>Mucorineae</taxon>
        <taxon>Mucoraceae</taxon>
        <taxon>Helicostylum</taxon>
    </lineage>
</organism>
<dbReference type="EMBL" id="BAABUJ010000031">
    <property type="protein sequence ID" value="GAA5803926.1"/>
    <property type="molecule type" value="Genomic_DNA"/>
</dbReference>
<feature type="signal peptide" evidence="1">
    <location>
        <begin position="1"/>
        <end position="19"/>
    </location>
</feature>
<sequence>MNKLLLVFFCLGLFSMCKAASVYNYVIPELLKREEDCNISCDGIVDDCAQRCAKSHIHEIVGDLRVVCQEGYCYCGFQVHEDA</sequence>
<reference evidence="2 3" key="1">
    <citation type="submission" date="2024-04" db="EMBL/GenBank/DDBJ databases">
        <title>genome sequences of Mucor flavus KT1a and Helicostylum pulchrum KT1b strains isolation_sourced from the surface of a dry-aged beef.</title>
        <authorList>
            <person name="Toyotome T."/>
            <person name="Hosono M."/>
            <person name="Torimaru M."/>
            <person name="Fukuda K."/>
            <person name="Mikami N."/>
        </authorList>
    </citation>
    <scope>NUCLEOTIDE SEQUENCE [LARGE SCALE GENOMIC DNA]</scope>
    <source>
        <strain evidence="2 3">KT1b</strain>
    </source>
</reference>
<dbReference type="Proteomes" id="UP001476247">
    <property type="component" value="Unassembled WGS sequence"/>
</dbReference>